<dbReference type="HOGENOM" id="CLU_048387_0_0_2"/>
<gene>
    <name evidence="4" type="ordered locus">Mpet_0345</name>
</gene>
<protein>
    <recommendedName>
        <fullName evidence="3">CARDB domain-containing protein</fullName>
    </recommendedName>
</protein>
<accession>E1RFW7</accession>
<keyword evidence="2" id="KW-1133">Transmembrane helix</keyword>
<keyword evidence="5" id="KW-1185">Reference proteome</keyword>
<dbReference type="InterPro" id="IPR011635">
    <property type="entry name" value="CARDB"/>
</dbReference>
<dbReference type="Gene3D" id="2.60.40.10">
    <property type="entry name" value="Immunoglobulins"/>
    <property type="match status" value="1"/>
</dbReference>
<feature type="compositionally biased region" description="Gly residues" evidence="1">
    <location>
        <begin position="357"/>
        <end position="369"/>
    </location>
</feature>
<dbReference type="RefSeq" id="WP_013328298.1">
    <property type="nucleotide sequence ID" value="NC_014507.1"/>
</dbReference>
<evidence type="ECO:0000313" key="4">
    <source>
        <dbReference type="EMBL" id="ADN35119.1"/>
    </source>
</evidence>
<organism evidence="4 5">
    <name type="scientific">Methanolacinia petrolearia (strain DSM 11571 / OCM 486 / SEBR 4847)</name>
    <name type="common">Methanoplanus petrolearius</name>
    <dbReference type="NCBI Taxonomy" id="679926"/>
    <lineage>
        <taxon>Archaea</taxon>
        <taxon>Methanobacteriati</taxon>
        <taxon>Methanobacteriota</taxon>
        <taxon>Stenosarchaea group</taxon>
        <taxon>Methanomicrobia</taxon>
        <taxon>Methanomicrobiales</taxon>
        <taxon>Methanomicrobiaceae</taxon>
        <taxon>Methanolacinia</taxon>
    </lineage>
</organism>
<feature type="domain" description="CARDB" evidence="3">
    <location>
        <begin position="33"/>
        <end position="120"/>
    </location>
</feature>
<name>E1RFW7_METP4</name>
<feature type="region of interest" description="Disordered" evidence="1">
    <location>
        <begin position="342"/>
        <end position="369"/>
    </location>
</feature>
<evidence type="ECO:0000256" key="1">
    <source>
        <dbReference type="SAM" id="MobiDB-lite"/>
    </source>
</evidence>
<dbReference type="OrthoDB" id="65070at2157"/>
<dbReference type="Proteomes" id="UP000006565">
    <property type="component" value="Chromosome"/>
</dbReference>
<keyword evidence="2" id="KW-0812">Transmembrane</keyword>
<dbReference type="InterPro" id="IPR036238">
    <property type="entry name" value="Transglutaminase_C_sf"/>
</dbReference>
<dbReference type="SUPFAM" id="SSF49309">
    <property type="entry name" value="Transglutaminase, two C-terminal domains"/>
    <property type="match status" value="1"/>
</dbReference>
<reference evidence="4 5" key="1">
    <citation type="journal article" date="2010" name="Stand. Genomic Sci.">
        <title>Complete genome sequence of Methanoplanus petrolearius type strain (SEBR 4847).</title>
        <authorList>
            <person name="Brambilla E."/>
            <person name="Djao O.D."/>
            <person name="Daligault H."/>
            <person name="Lapidus A."/>
            <person name="Lucas S."/>
            <person name="Hammon N."/>
            <person name="Nolan M."/>
            <person name="Tice H."/>
            <person name="Cheng J.F."/>
            <person name="Han C."/>
            <person name="Tapia R."/>
            <person name="Goodwin L."/>
            <person name="Pitluck S."/>
            <person name="Liolios K."/>
            <person name="Ivanova N."/>
            <person name="Mavromatis K."/>
            <person name="Mikhailova N."/>
            <person name="Pati A."/>
            <person name="Chen A."/>
            <person name="Palaniappan K."/>
            <person name="Land M."/>
            <person name="Hauser L."/>
            <person name="Chang Y.J."/>
            <person name="Jeffries C.D."/>
            <person name="Rohde M."/>
            <person name="Spring S."/>
            <person name="Sikorski J."/>
            <person name="Goker M."/>
            <person name="Woyke T."/>
            <person name="Bristow J."/>
            <person name="Eisen J.A."/>
            <person name="Markowitz V."/>
            <person name="Hugenholtz P."/>
            <person name="Kyrpides N.C."/>
            <person name="Klenk H.P."/>
        </authorList>
    </citation>
    <scope>NUCLEOTIDE SEQUENCE [LARGE SCALE GENOMIC DNA]</scope>
    <source>
        <strain evidence="5">DSM 11571 / OCM 486 / SEBR 4847</strain>
    </source>
</reference>
<feature type="transmembrane region" description="Helical" evidence="2">
    <location>
        <begin position="381"/>
        <end position="403"/>
    </location>
</feature>
<dbReference type="GO" id="GO:0003810">
    <property type="term" value="F:protein-glutamine gamma-glutamyltransferase activity"/>
    <property type="evidence" value="ECO:0007669"/>
    <property type="project" value="InterPro"/>
</dbReference>
<dbReference type="PANTHER" id="PTHR35902">
    <property type="entry name" value="S-LAYER DOMAIN-LIKE PROTEIN-RELATED"/>
    <property type="match status" value="1"/>
</dbReference>
<dbReference type="EMBL" id="CP002117">
    <property type="protein sequence ID" value="ADN35119.1"/>
    <property type="molecule type" value="Genomic_DNA"/>
</dbReference>
<dbReference type="GeneID" id="9742789"/>
<dbReference type="eggNOG" id="arCOG04400">
    <property type="taxonomic scope" value="Archaea"/>
</dbReference>
<sequence length="425" mass="44938" precursor="true">MKRINIFLILLVLFAAIPFIAAADDSEDSSYTDVTVTSVEYDPEVFMPGDEGTITITVKNTGDESVTISRAEIYSQDVTNLNDEAYDTVGALGAGNSMEFTFNVKAPLKEGIYYPRFYLDFYGSSGLSYNVPVKVDDTGLTISVINSPDAWQEDVSKSIQIRVGNPSQVTADGVIIYASGDGIESDQTSFFVGALEPNEYVDVTFEITPSKETTLKLNAEWNNGMNSHTSEISVPVEFGEDTTGADLVINNVEVSGGTVTGDVSNAGLEDAYSVIVTVGSPAEAIEPYKQYVLGSLESDDFSSFEVTYSIQGSSSSFPLVITWKDENGNTYSSEYTVSASSSGMAVEGDDSASSGGAPSGMGSGGPSGGGMGMMGMSGAGFANMPIAEIIIGLIIVIGLVVAWKKGYLAKAVKVVKEKLNKGDRK</sequence>
<dbReference type="AlphaFoldDB" id="E1RFW7"/>
<dbReference type="STRING" id="679926.Mpet_0345"/>
<dbReference type="KEGG" id="mpi:Mpet_0345"/>
<evidence type="ECO:0000259" key="3">
    <source>
        <dbReference type="Pfam" id="PF07705"/>
    </source>
</evidence>
<dbReference type="InterPro" id="IPR013783">
    <property type="entry name" value="Ig-like_fold"/>
</dbReference>
<proteinExistence type="predicted"/>
<keyword evidence="2" id="KW-0472">Membrane</keyword>
<evidence type="ECO:0000313" key="5">
    <source>
        <dbReference type="Proteomes" id="UP000006565"/>
    </source>
</evidence>
<dbReference type="Pfam" id="PF07705">
    <property type="entry name" value="CARDB"/>
    <property type="match status" value="1"/>
</dbReference>
<evidence type="ECO:0000256" key="2">
    <source>
        <dbReference type="SAM" id="Phobius"/>
    </source>
</evidence>